<dbReference type="AlphaFoldDB" id="A0A839HH19"/>
<keyword evidence="3 7" id="KW-0133">Cell shape</keyword>
<dbReference type="PANTHER" id="PTHR23135:SF4">
    <property type="entry name" value="UDP-N-ACETYLMURAMOYL-L-ALANYL-D-GLUTAMATE--2,6-DIAMINOPIMELATE LIGASE MURE HOMOLOG, CHLOROPLASTIC"/>
    <property type="match status" value="1"/>
</dbReference>
<dbReference type="RefSeq" id="WP_182583795.1">
    <property type="nucleotide sequence ID" value="NZ_JABVCQ010000014.1"/>
</dbReference>
<keyword evidence="7" id="KW-0067">ATP-binding</keyword>
<evidence type="ECO:0000256" key="2">
    <source>
        <dbReference type="ARBA" id="ARBA00022618"/>
    </source>
</evidence>
<dbReference type="UniPathway" id="UPA00219"/>
<evidence type="ECO:0000256" key="6">
    <source>
        <dbReference type="ARBA" id="ARBA00023316"/>
    </source>
</evidence>
<dbReference type="SUPFAM" id="SSF53244">
    <property type="entry name" value="MurD-like peptide ligases, peptide-binding domain"/>
    <property type="match status" value="1"/>
</dbReference>
<dbReference type="GO" id="GO:0000287">
    <property type="term" value="F:magnesium ion binding"/>
    <property type="evidence" value="ECO:0007669"/>
    <property type="project" value="UniProtKB-UniRule"/>
</dbReference>
<accession>A0A839HH19</accession>
<feature type="binding site" evidence="7">
    <location>
        <position position="198"/>
    </location>
    <ligand>
        <name>UDP-N-acetyl-alpha-D-muramoyl-L-alanyl-D-glutamate</name>
        <dbReference type="ChEBI" id="CHEBI:83900"/>
    </ligand>
</feature>
<dbReference type="GO" id="GO:0051301">
    <property type="term" value="P:cell division"/>
    <property type="evidence" value="ECO:0007669"/>
    <property type="project" value="UniProtKB-KW"/>
</dbReference>
<comment type="cofactor">
    <cofactor evidence="7">
        <name>Mg(2+)</name>
        <dbReference type="ChEBI" id="CHEBI:18420"/>
    </cofactor>
</comment>
<evidence type="ECO:0000313" key="13">
    <source>
        <dbReference type="Proteomes" id="UP000548632"/>
    </source>
</evidence>
<feature type="binding site" evidence="7">
    <location>
        <begin position="431"/>
        <end position="434"/>
    </location>
    <ligand>
        <name>meso-2,6-diaminopimelate</name>
        <dbReference type="ChEBI" id="CHEBI:57791"/>
    </ligand>
</feature>
<keyword evidence="4 7" id="KW-0573">Peptidoglycan synthesis</keyword>
<feature type="binding site" evidence="7">
    <location>
        <begin position="126"/>
        <end position="132"/>
    </location>
    <ligand>
        <name>ATP</name>
        <dbReference type="ChEBI" id="CHEBI:30616"/>
    </ligand>
</feature>
<dbReference type="Gene3D" id="3.40.1190.10">
    <property type="entry name" value="Mur-like, catalytic domain"/>
    <property type="match status" value="1"/>
</dbReference>
<evidence type="ECO:0000256" key="5">
    <source>
        <dbReference type="ARBA" id="ARBA00023306"/>
    </source>
</evidence>
<reference evidence="12 13" key="1">
    <citation type="journal article" date="2020" name="Arch. Microbiol.">
        <title>The genome sequence of the giant phototrophic gammaproteobacterium Thiospirillum jenense gives insight into its physiological properties and phylogenetic relationships.</title>
        <authorList>
            <person name="Imhoff J.F."/>
            <person name="Meyer T.E."/>
            <person name="Kyndt J.A."/>
        </authorList>
    </citation>
    <scope>NUCLEOTIDE SEQUENCE [LARGE SCALE GENOMIC DNA]</scope>
    <source>
        <strain evidence="12 13">DSM 216</strain>
    </source>
</reference>
<dbReference type="SUPFAM" id="SSF63418">
    <property type="entry name" value="MurE/MurF N-terminal domain"/>
    <property type="match status" value="1"/>
</dbReference>
<dbReference type="InterPro" id="IPR036565">
    <property type="entry name" value="Mur-like_cat_sf"/>
</dbReference>
<comment type="caution">
    <text evidence="12">The sequence shown here is derived from an EMBL/GenBank/DDBJ whole genome shotgun (WGS) entry which is preliminary data.</text>
</comment>
<dbReference type="GO" id="GO:0008765">
    <property type="term" value="F:UDP-N-acetylmuramoylalanyl-D-glutamate-2,6-diaminopimelate ligase activity"/>
    <property type="evidence" value="ECO:0007669"/>
    <property type="project" value="UniProtKB-UniRule"/>
</dbReference>
<evidence type="ECO:0000256" key="1">
    <source>
        <dbReference type="ARBA" id="ARBA00005898"/>
    </source>
</evidence>
<feature type="short sequence motif" description="Meso-diaminopimelate recognition motif" evidence="7">
    <location>
        <begin position="431"/>
        <end position="434"/>
    </location>
</feature>
<evidence type="ECO:0000259" key="11">
    <source>
        <dbReference type="Pfam" id="PF08245"/>
    </source>
</evidence>
<dbReference type="Proteomes" id="UP000548632">
    <property type="component" value="Unassembled WGS sequence"/>
</dbReference>
<feature type="binding site" evidence="7">
    <location>
        <position position="483"/>
    </location>
    <ligand>
        <name>meso-2,6-diaminopimelate</name>
        <dbReference type="ChEBI" id="CHEBI:57791"/>
    </ligand>
</feature>
<dbReference type="NCBIfam" id="TIGR01085">
    <property type="entry name" value="murE"/>
    <property type="match status" value="1"/>
</dbReference>
<feature type="modified residue" description="N6-carboxylysine" evidence="7">
    <location>
        <position position="232"/>
    </location>
</feature>
<keyword evidence="5 7" id="KW-0131">Cell cycle</keyword>
<dbReference type="GO" id="GO:0071555">
    <property type="term" value="P:cell wall organization"/>
    <property type="evidence" value="ECO:0007669"/>
    <property type="project" value="UniProtKB-KW"/>
</dbReference>
<dbReference type="GO" id="GO:0005737">
    <property type="term" value="C:cytoplasm"/>
    <property type="evidence" value="ECO:0007669"/>
    <property type="project" value="UniProtKB-SubCell"/>
</dbReference>
<feature type="binding site" evidence="7">
    <location>
        <position position="192"/>
    </location>
    <ligand>
        <name>UDP-N-acetyl-alpha-D-muramoyl-L-alanyl-D-glutamate</name>
        <dbReference type="ChEBI" id="CHEBI:83900"/>
    </ligand>
</feature>
<evidence type="ECO:0000259" key="10">
    <source>
        <dbReference type="Pfam" id="PF02875"/>
    </source>
</evidence>
<comment type="similarity">
    <text evidence="1 7">Belongs to the MurCDEF family. MurE subfamily.</text>
</comment>
<dbReference type="InterPro" id="IPR036615">
    <property type="entry name" value="Mur_ligase_C_dom_sf"/>
</dbReference>
<protein>
    <recommendedName>
        <fullName evidence="7">UDP-N-acetylmuramoyl-L-alanyl-D-glutamate--2,6-diaminopimelate ligase</fullName>
        <ecNumber evidence="7">6.3.2.13</ecNumber>
    </recommendedName>
    <alternativeName>
        <fullName evidence="7">Meso-A2pm-adding enzyme</fullName>
    </alternativeName>
    <alternativeName>
        <fullName evidence="7">Meso-diaminopimelate-adding enzyme</fullName>
    </alternativeName>
    <alternativeName>
        <fullName evidence="7">UDP-MurNAc-L-Ala-D-Glu:meso-diaminopimelate ligase</fullName>
    </alternativeName>
    <alternativeName>
        <fullName evidence="7">UDP-MurNAc-tripeptide synthetase</fullName>
    </alternativeName>
    <alternativeName>
        <fullName evidence="7">UDP-N-acetylmuramyl-tripeptide synthetase</fullName>
    </alternativeName>
</protein>
<dbReference type="InterPro" id="IPR035911">
    <property type="entry name" value="MurE/MurF_N"/>
</dbReference>
<dbReference type="InterPro" id="IPR005761">
    <property type="entry name" value="UDP-N-AcMur-Glu-dNH2Pim_ligase"/>
</dbReference>
<dbReference type="Pfam" id="PF08245">
    <property type="entry name" value="Mur_ligase_M"/>
    <property type="match status" value="1"/>
</dbReference>
<comment type="function">
    <text evidence="7">Catalyzes the addition of meso-diaminopimelic acid to the nucleotide precursor UDP-N-acetylmuramoyl-L-alanyl-D-glutamate (UMAG) in the biosynthesis of bacterial cell-wall peptidoglycan.</text>
</comment>
<feature type="binding site" evidence="7">
    <location>
        <position position="487"/>
    </location>
    <ligand>
        <name>meso-2,6-diaminopimelate</name>
        <dbReference type="ChEBI" id="CHEBI:57791"/>
    </ligand>
</feature>
<dbReference type="EC" id="6.3.2.13" evidence="7"/>
<dbReference type="InterPro" id="IPR004101">
    <property type="entry name" value="Mur_ligase_C"/>
</dbReference>
<evidence type="ECO:0000256" key="7">
    <source>
        <dbReference type="HAMAP-Rule" id="MF_00208"/>
    </source>
</evidence>
<dbReference type="Gene3D" id="3.40.1390.10">
    <property type="entry name" value="MurE/MurF, N-terminal domain"/>
    <property type="match status" value="1"/>
</dbReference>
<evidence type="ECO:0000256" key="4">
    <source>
        <dbReference type="ARBA" id="ARBA00022984"/>
    </source>
</evidence>
<comment type="pathway">
    <text evidence="7 8">Cell wall biogenesis; peptidoglycan biosynthesis.</text>
</comment>
<gene>
    <name evidence="7" type="primary">murE</name>
    <name evidence="12" type="ORF">HUK38_07985</name>
</gene>
<organism evidence="12 13">
    <name type="scientific">Thiospirillum jenense</name>
    <dbReference type="NCBI Taxonomy" id="1653858"/>
    <lineage>
        <taxon>Bacteria</taxon>
        <taxon>Pseudomonadati</taxon>
        <taxon>Pseudomonadota</taxon>
        <taxon>Gammaproteobacteria</taxon>
        <taxon>Chromatiales</taxon>
        <taxon>Chromatiaceae</taxon>
        <taxon>Thiospirillum</taxon>
    </lineage>
</organism>
<dbReference type="PANTHER" id="PTHR23135">
    <property type="entry name" value="MUR LIGASE FAMILY MEMBER"/>
    <property type="match status" value="1"/>
</dbReference>
<feature type="binding site" evidence="7">
    <location>
        <position position="407"/>
    </location>
    <ligand>
        <name>meso-2,6-diaminopimelate</name>
        <dbReference type="ChEBI" id="CHEBI:57791"/>
    </ligand>
</feature>
<dbReference type="GO" id="GO:0005524">
    <property type="term" value="F:ATP binding"/>
    <property type="evidence" value="ECO:0007669"/>
    <property type="project" value="UniProtKB-UniRule"/>
</dbReference>
<name>A0A839HH19_9GAMM</name>
<comment type="PTM">
    <text evidence="7">Carboxylation is probably crucial for Mg(2+) binding and, consequently, for the gamma-phosphate positioning of ATP.</text>
</comment>
<keyword evidence="13" id="KW-1185">Reference proteome</keyword>
<dbReference type="Pfam" id="PF02875">
    <property type="entry name" value="Mur_ligase_C"/>
    <property type="match status" value="1"/>
</dbReference>
<comment type="caution">
    <text evidence="7">Lacks conserved residue(s) required for the propagation of feature annotation.</text>
</comment>
<comment type="catalytic activity">
    <reaction evidence="7">
        <text>UDP-N-acetyl-alpha-D-muramoyl-L-alanyl-D-glutamate + meso-2,6-diaminopimelate + ATP = UDP-N-acetyl-alpha-D-muramoyl-L-alanyl-gamma-D-glutamyl-meso-2,6-diaminopimelate + ADP + phosphate + H(+)</text>
        <dbReference type="Rhea" id="RHEA:23676"/>
        <dbReference type="ChEBI" id="CHEBI:15378"/>
        <dbReference type="ChEBI" id="CHEBI:30616"/>
        <dbReference type="ChEBI" id="CHEBI:43474"/>
        <dbReference type="ChEBI" id="CHEBI:57791"/>
        <dbReference type="ChEBI" id="CHEBI:83900"/>
        <dbReference type="ChEBI" id="CHEBI:83905"/>
        <dbReference type="ChEBI" id="CHEBI:456216"/>
        <dbReference type="EC" id="6.3.2.13"/>
    </reaction>
</comment>
<evidence type="ECO:0000259" key="9">
    <source>
        <dbReference type="Pfam" id="PF01225"/>
    </source>
</evidence>
<keyword evidence="2 7" id="KW-0132">Cell division</keyword>
<keyword evidence="7" id="KW-0460">Magnesium</keyword>
<feature type="binding site" evidence="7">
    <location>
        <position position="35"/>
    </location>
    <ligand>
        <name>UDP-N-acetyl-alpha-D-muramoyl-L-alanyl-D-glutamate</name>
        <dbReference type="ChEBI" id="CHEBI:83900"/>
    </ligand>
</feature>
<dbReference type="InterPro" id="IPR013221">
    <property type="entry name" value="Mur_ligase_cen"/>
</dbReference>
<keyword evidence="7" id="KW-0547">Nucleotide-binding</keyword>
<proteinExistence type="inferred from homology"/>
<comment type="subcellular location">
    <subcellularLocation>
        <location evidence="7 8">Cytoplasm</location>
    </subcellularLocation>
</comment>
<feature type="binding site" evidence="7">
    <location>
        <position position="200"/>
    </location>
    <ligand>
        <name>UDP-N-acetyl-alpha-D-muramoyl-L-alanyl-D-glutamate</name>
        <dbReference type="ChEBI" id="CHEBI:83900"/>
    </ligand>
</feature>
<dbReference type="NCBIfam" id="NF001126">
    <property type="entry name" value="PRK00139.1-4"/>
    <property type="match status" value="1"/>
</dbReference>
<dbReference type="InterPro" id="IPR000713">
    <property type="entry name" value="Mur_ligase_N"/>
</dbReference>
<feature type="domain" description="Mur ligase central" evidence="11">
    <location>
        <begin position="124"/>
        <end position="332"/>
    </location>
</feature>
<dbReference type="HAMAP" id="MF_00208">
    <property type="entry name" value="MurE"/>
    <property type="match status" value="1"/>
</dbReference>
<dbReference type="NCBIfam" id="NF001124">
    <property type="entry name" value="PRK00139.1-2"/>
    <property type="match status" value="1"/>
</dbReference>
<feature type="binding site" evidence="7">
    <location>
        <begin position="165"/>
        <end position="166"/>
    </location>
    <ligand>
        <name>UDP-N-acetyl-alpha-D-muramoyl-L-alanyl-D-glutamate</name>
        <dbReference type="ChEBI" id="CHEBI:83900"/>
    </ligand>
</feature>
<dbReference type="EMBL" id="JABVCQ010000014">
    <property type="protein sequence ID" value="MBB1126169.1"/>
    <property type="molecule type" value="Genomic_DNA"/>
</dbReference>
<keyword evidence="6 7" id="KW-0961">Cell wall biogenesis/degradation</keyword>
<dbReference type="Gene3D" id="3.90.190.20">
    <property type="entry name" value="Mur ligase, C-terminal domain"/>
    <property type="match status" value="1"/>
</dbReference>
<sequence length="517" mass="54401">MIALATLLADRWPATLRQLPPVISTIPIKDLTLDSRAVTIGTAFVALPGQQQHGLDHAAAAVANGAAVILAEADERWPLARIHQLNQQVGGAAVIALPGLRDQLGQLAAQCYGNPGAELRIVGVTGTNGKTSVSHWIAQLQAPRCGIIGTLGYGLPGAVVSPGLTTPDAIRLQAMLAHLRQQGATQVAMEVSSHALAQGRADAVPFTTAVLTNLTRDHLDYHGDLANYAAAKLRLFQRPGLQQAVLNADDPFAQQIDAALEPTVTRIWYSLNPAFTPPPALIGNPHWLHATALSPQPAGIELHLDGSFGSGTVTVGVIGQFNAANLLAAVATVAAAGVPLDQILKAAAQINGVAGRMEQITTAAAAEPLVIVDYAHTPDGLAAALRAIRWHGQQRRVVTVCGCGGNRDVGKRPLMGGIAAQFSDLVILTDDNPRHEDGGAIIADMQAGMTQFTTPVLVERDRAAAIRRAIQWATADDVVLIAGKGHETTQDYGTWTQPFSDRDTAAQALAEWQHNEQ</sequence>
<dbReference type="Pfam" id="PF01225">
    <property type="entry name" value="Mur_ligase"/>
    <property type="match status" value="1"/>
</dbReference>
<feature type="binding site" evidence="7">
    <location>
        <position position="33"/>
    </location>
    <ligand>
        <name>UDP-N-acetyl-alpha-D-muramoyl-L-alanyl-D-glutamate</name>
        <dbReference type="ChEBI" id="CHEBI:83900"/>
    </ligand>
</feature>
<dbReference type="SUPFAM" id="SSF53623">
    <property type="entry name" value="MurD-like peptide ligases, catalytic domain"/>
    <property type="match status" value="1"/>
</dbReference>
<evidence type="ECO:0000256" key="3">
    <source>
        <dbReference type="ARBA" id="ARBA00022960"/>
    </source>
</evidence>
<evidence type="ECO:0000313" key="12">
    <source>
        <dbReference type="EMBL" id="MBB1126169.1"/>
    </source>
</evidence>
<dbReference type="GO" id="GO:0008360">
    <property type="term" value="P:regulation of cell shape"/>
    <property type="evidence" value="ECO:0007669"/>
    <property type="project" value="UniProtKB-KW"/>
</dbReference>
<dbReference type="GO" id="GO:0009252">
    <property type="term" value="P:peptidoglycan biosynthetic process"/>
    <property type="evidence" value="ECO:0007669"/>
    <property type="project" value="UniProtKB-UniRule"/>
</dbReference>
<keyword evidence="7" id="KW-0963">Cytoplasm</keyword>
<feature type="domain" description="Mur ligase C-terminal" evidence="10">
    <location>
        <begin position="355"/>
        <end position="485"/>
    </location>
</feature>
<evidence type="ECO:0000256" key="8">
    <source>
        <dbReference type="RuleBase" id="RU004135"/>
    </source>
</evidence>
<keyword evidence="7 12" id="KW-0436">Ligase</keyword>
<feature type="domain" description="Mur ligase N-terminal catalytic" evidence="9">
    <location>
        <begin position="28"/>
        <end position="110"/>
    </location>
</feature>